<dbReference type="GO" id="GO:0043565">
    <property type="term" value="F:sequence-specific DNA binding"/>
    <property type="evidence" value="ECO:0007669"/>
    <property type="project" value="InterPro"/>
</dbReference>
<dbReference type="EMBL" id="JAAARO010000021">
    <property type="protein sequence ID" value="KAF5729179.1"/>
    <property type="molecule type" value="Genomic_DNA"/>
</dbReference>
<dbReference type="GO" id="GO:0006351">
    <property type="term" value="P:DNA-templated transcription"/>
    <property type="evidence" value="ECO:0007669"/>
    <property type="project" value="InterPro"/>
</dbReference>
<name>A0A7J7C4U1_TRIWF</name>
<gene>
    <name evidence="2" type="ORF">HS088_TW21G01338</name>
</gene>
<sequence>MKAEVGEKFSEFLERWESQLDDYKQQLMRGSKEGTSEQELQVLVSTVTTHYKEYYTVKWAAAHEDVFAFFSPTWVSPLENAYSWLTGWKPSMAFRLLDSLSPTRSQLTEEQVRKIGELRVKVRLDEAKVEMDMERQQVSMGDRKVVNLARLMNRRDDPVSEADGLVEVALKRLMGGLERVMKSADCVRLKTLKGVLDILTPSQRVDFLAAIIAVQIQLGQLGKTRESHKL</sequence>
<dbReference type="InterPro" id="IPR025422">
    <property type="entry name" value="TGA_domain"/>
</dbReference>
<proteinExistence type="predicted"/>
<dbReference type="PANTHER" id="PTHR46354">
    <property type="entry name" value="DOG1 DOMAIN-CONTAINING PROTEIN"/>
    <property type="match status" value="1"/>
</dbReference>
<accession>A0A7J7C4U1</accession>
<keyword evidence="3" id="KW-1185">Reference proteome</keyword>
<dbReference type="OrthoDB" id="1895294at2759"/>
<reference evidence="2 3" key="1">
    <citation type="journal article" date="2020" name="Nat. Commun.">
        <title>Genome of Tripterygium wilfordii and identification of cytochrome P450 involved in triptolide biosynthesis.</title>
        <authorList>
            <person name="Tu L."/>
            <person name="Su P."/>
            <person name="Zhang Z."/>
            <person name="Gao L."/>
            <person name="Wang J."/>
            <person name="Hu T."/>
            <person name="Zhou J."/>
            <person name="Zhang Y."/>
            <person name="Zhao Y."/>
            <person name="Liu Y."/>
            <person name="Song Y."/>
            <person name="Tong Y."/>
            <person name="Lu Y."/>
            <person name="Yang J."/>
            <person name="Xu C."/>
            <person name="Jia M."/>
            <person name="Peters R.J."/>
            <person name="Huang L."/>
            <person name="Gao W."/>
        </authorList>
    </citation>
    <scope>NUCLEOTIDE SEQUENCE [LARGE SCALE GENOMIC DNA]</scope>
    <source>
        <strain evidence="3">cv. XIE 37</strain>
        <tissue evidence="2">Leaf</tissue>
    </source>
</reference>
<dbReference type="PROSITE" id="PS51806">
    <property type="entry name" value="DOG1"/>
    <property type="match status" value="1"/>
</dbReference>
<dbReference type="InParanoid" id="A0A7J7C4U1"/>
<dbReference type="Pfam" id="PF14144">
    <property type="entry name" value="DOG1"/>
    <property type="match status" value="1"/>
</dbReference>
<dbReference type="AlphaFoldDB" id="A0A7J7C4U1"/>
<evidence type="ECO:0000313" key="2">
    <source>
        <dbReference type="EMBL" id="KAF5729179.1"/>
    </source>
</evidence>
<evidence type="ECO:0000259" key="1">
    <source>
        <dbReference type="PROSITE" id="PS51806"/>
    </source>
</evidence>
<evidence type="ECO:0000313" key="3">
    <source>
        <dbReference type="Proteomes" id="UP000593562"/>
    </source>
</evidence>
<comment type="caution">
    <text evidence="2">The sequence shown here is derived from an EMBL/GenBank/DDBJ whole genome shotgun (WGS) entry which is preliminary data.</text>
</comment>
<dbReference type="PANTHER" id="PTHR46354:SF2">
    <property type="entry name" value="PROTEIN DOG1-LIKE 4"/>
    <property type="match status" value="1"/>
</dbReference>
<feature type="domain" description="DOG1" evidence="1">
    <location>
        <begin position="6"/>
        <end position="228"/>
    </location>
</feature>
<organism evidence="2 3">
    <name type="scientific">Tripterygium wilfordii</name>
    <name type="common">Thunder God vine</name>
    <dbReference type="NCBI Taxonomy" id="458696"/>
    <lineage>
        <taxon>Eukaryota</taxon>
        <taxon>Viridiplantae</taxon>
        <taxon>Streptophyta</taxon>
        <taxon>Embryophyta</taxon>
        <taxon>Tracheophyta</taxon>
        <taxon>Spermatophyta</taxon>
        <taxon>Magnoliopsida</taxon>
        <taxon>eudicotyledons</taxon>
        <taxon>Gunneridae</taxon>
        <taxon>Pentapetalae</taxon>
        <taxon>rosids</taxon>
        <taxon>fabids</taxon>
        <taxon>Celastrales</taxon>
        <taxon>Celastraceae</taxon>
        <taxon>Tripterygium</taxon>
    </lineage>
</organism>
<protein>
    <submittedName>
        <fullName evidence="2">Putative Transcription factor-related</fullName>
    </submittedName>
</protein>
<dbReference type="InterPro" id="IPR051886">
    <property type="entry name" value="Seed_Dev/Stress_Resp_Reg"/>
</dbReference>
<dbReference type="Proteomes" id="UP000593562">
    <property type="component" value="Unassembled WGS sequence"/>
</dbReference>